<dbReference type="PANTHER" id="PTHR33198:SF20">
    <property type="entry name" value="RETROTRANSPOSON GAG DOMAIN-CONTAINING PROTEIN"/>
    <property type="match status" value="1"/>
</dbReference>
<accession>A0AAN8P7G2</accession>
<evidence type="ECO:0000313" key="1">
    <source>
        <dbReference type="EMBL" id="KAK6169529.1"/>
    </source>
</evidence>
<comment type="caution">
    <text evidence="1">The sequence shown here is derived from an EMBL/GenBank/DDBJ whole genome shotgun (WGS) entry which is preliminary data.</text>
</comment>
<dbReference type="PANTHER" id="PTHR33198">
    <property type="entry name" value="ANK_REP_REGION DOMAIN-CONTAINING PROTEIN-RELATED"/>
    <property type="match status" value="1"/>
</dbReference>
<organism evidence="1 2">
    <name type="scientific">Patella caerulea</name>
    <name type="common">Rayed Mediterranean limpet</name>
    <dbReference type="NCBI Taxonomy" id="87958"/>
    <lineage>
        <taxon>Eukaryota</taxon>
        <taxon>Metazoa</taxon>
        <taxon>Spiralia</taxon>
        <taxon>Lophotrochozoa</taxon>
        <taxon>Mollusca</taxon>
        <taxon>Gastropoda</taxon>
        <taxon>Patellogastropoda</taxon>
        <taxon>Patelloidea</taxon>
        <taxon>Patellidae</taxon>
        <taxon>Patella</taxon>
    </lineage>
</organism>
<sequence>MEGEKMLPSFNLELADNAGTRWEKWVRRFDNFLIAKDVKADARKKAMLLHLAGEEVFDLSESVGVADGDDFARTKEKLQNYFAPKRNTEYEIFVFRQATQHQGESLDKFNARLTSLSK</sequence>
<reference evidence="1 2" key="1">
    <citation type="submission" date="2024-01" db="EMBL/GenBank/DDBJ databases">
        <title>The genome of the rayed Mediterranean limpet Patella caerulea (Linnaeus, 1758).</title>
        <authorList>
            <person name="Anh-Thu Weber A."/>
            <person name="Halstead-Nussloch G."/>
        </authorList>
    </citation>
    <scope>NUCLEOTIDE SEQUENCE [LARGE SCALE GENOMIC DNA]</scope>
    <source>
        <strain evidence="1">AATW-2023a</strain>
        <tissue evidence="1">Whole specimen</tissue>
    </source>
</reference>
<proteinExistence type="predicted"/>
<name>A0AAN8P7G2_PATCE</name>
<dbReference type="EMBL" id="JAZGQO010000015">
    <property type="protein sequence ID" value="KAK6169529.1"/>
    <property type="molecule type" value="Genomic_DNA"/>
</dbReference>
<protein>
    <submittedName>
        <fullName evidence="1">Uncharacterized protein</fullName>
    </submittedName>
</protein>
<gene>
    <name evidence="1" type="ORF">SNE40_020568</name>
</gene>
<evidence type="ECO:0000313" key="2">
    <source>
        <dbReference type="Proteomes" id="UP001347796"/>
    </source>
</evidence>
<dbReference type="AlphaFoldDB" id="A0AAN8P7G2"/>
<dbReference type="Proteomes" id="UP001347796">
    <property type="component" value="Unassembled WGS sequence"/>
</dbReference>
<keyword evidence="2" id="KW-1185">Reference proteome</keyword>